<dbReference type="PANTHER" id="PTHR33159:SF101">
    <property type="entry name" value="OS04G0379600 PROTEIN"/>
    <property type="match status" value="1"/>
</dbReference>
<protein>
    <recommendedName>
        <fullName evidence="2">RIN4 pathogenic type III effector avirulence factor Avr cleavage site domain-containing protein</fullName>
    </recommendedName>
</protein>
<reference evidence="3 4" key="1">
    <citation type="journal article" date="2022" name="Nat. Plants">
        <title>Genomes of leafy and leafless Platanthera orchids illuminate the evolution of mycoheterotrophy.</title>
        <authorList>
            <person name="Li M.H."/>
            <person name="Liu K.W."/>
            <person name="Li Z."/>
            <person name="Lu H.C."/>
            <person name="Ye Q.L."/>
            <person name="Zhang D."/>
            <person name="Wang J.Y."/>
            <person name="Li Y.F."/>
            <person name="Zhong Z.M."/>
            <person name="Liu X."/>
            <person name="Yu X."/>
            <person name="Liu D.K."/>
            <person name="Tu X.D."/>
            <person name="Liu B."/>
            <person name="Hao Y."/>
            <person name="Liao X.Y."/>
            <person name="Jiang Y.T."/>
            <person name="Sun W.H."/>
            <person name="Chen J."/>
            <person name="Chen Y.Q."/>
            <person name="Ai Y."/>
            <person name="Zhai J.W."/>
            <person name="Wu S.S."/>
            <person name="Zhou Z."/>
            <person name="Hsiao Y.Y."/>
            <person name="Wu W.L."/>
            <person name="Chen Y.Y."/>
            <person name="Lin Y.F."/>
            <person name="Hsu J.L."/>
            <person name="Li C.Y."/>
            <person name="Wang Z.W."/>
            <person name="Zhao X."/>
            <person name="Zhong W.Y."/>
            <person name="Ma X.K."/>
            <person name="Ma L."/>
            <person name="Huang J."/>
            <person name="Chen G.Z."/>
            <person name="Huang M.Z."/>
            <person name="Huang L."/>
            <person name="Peng D.H."/>
            <person name="Luo Y.B."/>
            <person name="Zou S.Q."/>
            <person name="Chen S.P."/>
            <person name="Lan S."/>
            <person name="Tsai W.C."/>
            <person name="Van de Peer Y."/>
            <person name="Liu Z.J."/>
        </authorList>
    </citation>
    <scope>NUCLEOTIDE SEQUENCE [LARGE SCALE GENOMIC DNA]</scope>
    <source>
        <strain evidence="3">Lor287</strain>
    </source>
</reference>
<dbReference type="Pfam" id="PF05627">
    <property type="entry name" value="AvrRpt-cleavage"/>
    <property type="match status" value="1"/>
</dbReference>
<evidence type="ECO:0000256" key="1">
    <source>
        <dbReference type="SAM" id="MobiDB-lite"/>
    </source>
</evidence>
<dbReference type="GO" id="GO:0005886">
    <property type="term" value="C:plasma membrane"/>
    <property type="evidence" value="ECO:0007669"/>
    <property type="project" value="TreeGrafter"/>
</dbReference>
<proteinExistence type="predicted"/>
<feature type="region of interest" description="Disordered" evidence="1">
    <location>
        <begin position="1"/>
        <end position="131"/>
    </location>
</feature>
<dbReference type="AlphaFoldDB" id="A0AAP0BPS4"/>
<feature type="domain" description="RIN4 pathogenic type III effector avirulence factor Avr cleavage site" evidence="2">
    <location>
        <begin position="120"/>
        <end position="150"/>
    </location>
</feature>
<dbReference type="Proteomes" id="UP001418222">
    <property type="component" value="Unassembled WGS sequence"/>
</dbReference>
<organism evidence="3 4">
    <name type="scientific">Platanthera zijinensis</name>
    <dbReference type="NCBI Taxonomy" id="2320716"/>
    <lineage>
        <taxon>Eukaryota</taxon>
        <taxon>Viridiplantae</taxon>
        <taxon>Streptophyta</taxon>
        <taxon>Embryophyta</taxon>
        <taxon>Tracheophyta</taxon>
        <taxon>Spermatophyta</taxon>
        <taxon>Magnoliopsida</taxon>
        <taxon>Liliopsida</taxon>
        <taxon>Asparagales</taxon>
        <taxon>Orchidaceae</taxon>
        <taxon>Orchidoideae</taxon>
        <taxon>Orchideae</taxon>
        <taxon>Orchidinae</taxon>
        <taxon>Platanthera</taxon>
    </lineage>
</organism>
<dbReference type="InterPro" id="IPR008700">
    <property type="entry name" value="TypeIII_avirulence_cleave"/>
</dbReference>
<dbReference type="PANTHER" id="PTHR33159">
    <property type="entry name" value="RPM1-INTERACTING PROTEIN 4 (RIN4) FAMILY PROTEIN"/>
    <property type="match status" value="1"/>
</dbReference>
<name>A0AAP0BPS4_9ASPA</name>
<comment type="caution">
    <text evidence="3">The sequence shown here is derived from an EMBL/GenBank/DDBJ whole genome shotgun (WGS) entry which is preliminary data.</text>
</comment>
<accession>A0AAP0BPS4</accession>
<evidence type="ECO:0000313" key="3">
    <source>
        <dbReference type="EMBL" id="KAK8946821.1"/>
    </source>
</evidence>
<keyword evidence="4" id="KW-1185">Reference proteome</keyword>
<gene>
    <name evidence="3" type="ORF">KSP39_PZI007113</name>
</gene>
<sequence length="189" mass="20549">MMVNPHSGAVHEVMPPTDAPSLPTGTESDIQMLKDNPPQRQSASPQRRNVTRSGSNENSAEHSPLHHHHQARVANKVGGFSPAERKGSSEGSHGIAPNTPGRSRLRVGSRPDDSPEEGFVVPEFGGWDESDPSAAEGFTGIFKKVSEEKQTSATKVPMLIDDSVYLNTYNHDRGSNKSSKFCCFNWGKK</sequence>
<dbReference type="EMBL" id="JBBWWQ010000005">
    <property type="protein sequence ID" value="KAK8946821.1"/>
    <property type="molecule type" value="Genomic_DNA"/>
</dbReference>
<feature type="compositionally biased region" description="Polar residues" evidence="1">
    <location>
        <begin position="38"/>
        <end position="58"/>
    </location>
</feature>
<dbReference type="InterPro" id="IPR040387">
    <property type="entry name" value="RIN4/NOI4"/>
</dbReference>
<evidence type="ECO:0000259" key="2">
    <source>
        <dbReference type="Pfam" id="PF05627"/>
    </source>
</evidence>
<evidence type="ECO:0000313" key="4">
    <source>
        <dbReference type="Proteomes" id="UP001418222"/>
    </source>
</evidence>